<dbReference type="EMBL" id="FN554970">
    <property type="protein sequence ID" value="CBH12601.1"/>
    <property type="molecule type" value="Genomic_DNA"/>
</dbReference>
<reference evidence="3" key="1">
    <citation type="journal article" date="2010" name="PLoS Negl. Trop. Dis.">
        <title>The genome sequence of Trypanosoma brucei gambiense, causative agent of chronic human african trypanosomiasis.</title>
        <authorList>
            <person name="Jackson A.P."/>
            <person name="Sanders M."/>
            <person name="Berry A."/>
            <person name="McQuillan J."/>
            <person name="Aslett M.A."/>
            <person name="Quail M.A."/>
            <person name="Chukualim B."/>
            <person name="Capewell P."/>
            <person name="MacLeod A."/>
            <person name="Melville S.E."/>
            <person name="Gibson W."/>
            <person name="Barry J.D."/>
            <person name="Berriman M."/>
            <person name="Hertz-Fowler C."/>
        </authorList>
    </citation>
    <scope>NUCLEOTIDE SEQUENCE [LARGE SCALE GENOMIC DNA]</scope>
    <source>
        <strain evidence="3">MHOM/CI/86/DAL972</strain>
    </source>
</reference>
<dbReference type="RefSeq" id="XP_011774881.1">
    <property type="nucleotide sequence ID" value="XM_011776579.1"/>
</dbReference>
<proteinExistence type="predicted"/>
<accession>C9ZT66</accession>
<evidence type="ECO:0000256" key="1">
    <source>
        <dbReference type="SAM" id="Phobius"/>
    </source>
</evidence>
<organism evidence="2 3">
    <name type="scientific">Trypanosoma brucei gambiense (strain MHOM/CI/86/DAL972)</name>
    <dbReference type="NCBI Taxonomy" id="679716"/>
    <lineage>
        <taxon>Eukaryota</taxon>
        <taxon>Discoba</taxon>
        <taxon>Euglenozoa</taxon>
        <taxon>Kinetoplastea</taxon>
        <taxon>Metakinetoplastina</taxon>
        <taxon>Trypanosomatida</taxon>
        <taxon>Trypanosomatidae</taxon>
        <taxon>Trypanosoma</taxon>
    </lineage>
</organism>
<dbReference type="AlphaFoldDB" id="C9ZT66"/>
<dbReference type="KEGG" id="tbg:TbgDal_VII5122"/>
<evidence type="ECO:0000313" key="2">
    <source>
        <dbReference type="EMBL" id="CBH12601.1"/>
    </source>
</evidence>
<gene>
    <name evidence="2" type="ORF">TbgDal_VII5122</name>
</gene>
<dbReference type="Proteomes" id="UP000002316">
    <property type="component" value="Chromosome 7"/>
</dbReference>
<protein>
    <submittedName>
        <fullName evidence="2">Uncharacterized protein</fullName>
    </submittedName>
</protein>
<evidence type="ECO:0000313" key="3">
    <source>
        <dbReference type="Proteomes" id="UP000002316"/>
    </source>
</evidence>
<sequence length="104" mass="12062">MLSFFFCALCCKLDRYGNASVSQYTLYVRPPKILLIVLLTMLSVYICDLICLASEATSSRVFFCSFLAYNLGGYYTTCNNLLDRPFNRQEIQEEGKQRRFNCYT</sequence>
<dbReference type="GeneID" id="23862751"/>
<feature type="transmembrane region" description="Helical" evidence="1">
    <location>
        <begin position="35"/>
        <end position="53"/>
    </location>
</feature>
<name>C9ZT66_TRYB9</name>
<keyword evidence="1" id="KW-1133">Transmembrane helix</keyword>
<keyword evidence="1" id="KW-0472">Membrane</keyword>
<keyword evidence="1" id="KW-0812">Transmembrane</keyword>